<protein>
    <recommendedName>
        <fullName evidence="2">DUF1559 domain-containing protein</fullName>
    </recommendedName>
</protein>
<dbReference type="PANTHER" id="PTHR30093:SF2">
    <property type="entry name" value="TYPE II SECRETION SYSTEM PROTEIN H"/>
    <property type="match status" value="1"/>
</dbReference>
<feature type="transmembrane region" description="Helical" evidence="1">
    <location>
        <begin position="27"/>
        <end position="52"/>
    </location>
</feature>
<organism evidence="3">
    <name type="scientific">marine metagenome</name>
    <dbReference type="NCBI Taxonomy" id="408172"/>
    <lineage>
        <taxon>unclassified sequences</taxon>
        <taxon>metagenomes</taxon>
        <taxon>ecological metagenomes</taxon>
    </lineage>
</organism>
<accession>A0A381XUM7</accession>
<dbReference type="InterPro" id="IPR045584">
    <property type="entry name" value="Pilin-like"/>
</dbReference>
<proteinExistence type="predicted"/>
<evidence type="ECO:0000256" key="1">
    <source>
        <dbReference type="SAM" id="Phobius"/>
    </source>
</evidence>
<dbReference type="PANTHER" id="PTHR30093">
    <property type="entry name" value="GENERAL SECRETION PATHWAY PROTEIN G"/>
    <property type="match status" value="1"/>
</dbReference>
<dbReference type="InterPro" id="IPR012902">
    <property type="entry name" value="N_methyl_site"/>
</dbReference>
<dbReference type="Pfam" id="PF07963">
    <property type="entry name" value="N_methyl"/>
    <property type="match status" value="1"/>
</dbReference>
<name>A0A381XUM7_9ZZZZ</name>
<dbReference type="NCBIfam" id="TIGR02532">
    <property type="entry name" value="IV_pilin_GFxxxE"/>
    <property type="match status" value="1"/>
</dbReference>
<dbReference type="Pfam" id="PF07596">
    <property type="entry name" value="SBP_bac_10"/>
    <property type="match status" value="1"/>
</dbReference>
<sequence>MKTQVTQCLAKRPGCCPRLRREGGGAAFTLIELLVVIAIIAILAALMLPSLFQAKSAARSLACKNNLRQYGIALNSYVGDQGHYPVYNFDPTDAEGVTQQYWHERLLPYIGAEWAEKSPFICSDYKGTTLSGNDNAVALGSYGYNAFGVKLGYSSLGLGGTFSHTLISGDLDDIPSEGSRITDGDVRSTANMIGIGDATLIWMTKPMINILYGEDRDEGASGMAHLDINYRNYVQRKAYPLSDKIIDATEARHGGQYNISFCDGHVEALDRTRLHERSFRALRRWNNDNLPHRDLLSNYQSWR</sequence>
<evidence type="ECO:0000259" key="2">
    <source>
        <dbReference type="Pfam" id="PF07596"/>
    </source>
</evidence>
<keyword evidence="1" id="KW-0812">Transmembrane</keyword>
<evidence type="ECO:0000313" key="3">
    <source>
        <dbReference type="EMBL" id="SVA68484.1"/>
    </source>
</evidence>
<keyword evidence="1" id="KW-0472">Membrane</keyword>
<feature type="domain" description="DUF1559" evidence="2">
    <location>
        <begin position="54"/>
        <end position="111"/>
    </location>
</feature>
<dbReference type="InterPro" id="IPR011453">
    <property type="entry name" value="DUF1559"/>
</dbReference>
<dbReference type="SUPFAM" id="SSF54523">
    <property type="entry name" value="Pili subunits"/>
    <property type="match status" value="1"/>
</dbReference>
<keyword evidence="1" id="KW-1133">Transmembrane helix</keyword>
<dbReference type="Gene3D" id="3.30.700.10">
    <property type="entry name" value="Glycoprotein, Type 4 Pilin"/>
    <property type="match status" value="1"/>
</dbReference>
<reference evidence="3" key="1">
    <citation type="submission" date="2018-05" db="EMBL/GenBank/DDBJ databases">
        <authorList>
            <person name="Lanie J.A."/>
            <person name="Ng W.-L."/>
            <person name="Kazmierczak K.M."/>
            <person name="Andrzejewski T.M."/>
            <person name="Davidsen T.M."/>
            <person name="Wayne K.J."/>
            <person name="Tettelin H."/>
            <person name="Glass J.I."/>
            <person name="Rusch D."/>
            <person name="Podicherti R."/>
            <person name="Tsui H.-C.T."/>
            <person name="Winkler M.E."/>
        </authorList>
    </citation>
    <scope>NUCLEOTIDE SEQUENCE</scope>
</reference>
<dbReference type="EMBL" id="UINC01016452">
    <property type="protein sequence ID" value="SVA68484.1"/>
    <property type="molecule type" value="Genomic_DNA"/>
</dbReference>
<gene>
    <name evidence="3" type="ORF">METZ01_LOCUS121338</name>
</gene>
<dbReference type="AlphaFoldDB" id="A0A381XUM7"/>